<protein>
    <submittedName>
        <fullName evidence="2">Uncharacterized protein</fullName>
    </submittedName>
</protein>
<name>A0A1B2AD02_9SPHN</name>
<dbReference type="AlphaFoldDB" id="A0A1B2AD02"/>
<reference evidence="2 3" key="1">
    <citation type="submission" date="2016-07" db="EMBL/GenBank/DDBJ databases">
        <title>Complete genome sequence of Altererythrobacter dongtanensis KCTC 22672, a type strain with esterase isolated from tidal flat.</title>
        <authorList>
            <person name="Cheng H."/>
            <person name="Wu Y.-H."/>
            <person name="Zhou P."/>
            <person name="Huo Y.-Y."/>
            <person name="Wang C.-S."/>
            <person name="Xu X.-W."/>
        </authorList>
    </citation>
    <scope>NUCLEOTIDE SEQUENCE [LARGE SCALE GENOMIC DNA]</scope>
    <source>
        <strain evidence="2 3">KCTC 22672</strain>
    </source>
</reference>
<keyword evidence="3" id="KW-1185">Reference proteome</keyword>
<dbReference type="Proteomes" id="UP000092932">
    <property type="component" value="Chromosome"/>
</dbReference>
<organism evidence="2 3">
    <name type="scientific">Tsuneonella dongtanensis</name>
    <dbReference type="NCBI Taxonomy" id="692370"/>
    <lineage>
        <taxon>Bacteria</taxon>
        <taxon>Pseudomonadati</taxon>
        <taxon>Pseudomonadota</taxon>
        <taxon>Alphaproteobacteria</taxon>
        <taxon>Sphingomonadales</taxon>
        <taxon>Erythrobacteraceae</taxon>
        <taxon>Tsuneonella</taxon>
    </lineage>
</organism>
<proteinExistence type="predicted"/>
<evidence type="ECO:0000256" key="1">
    <source>
        <dbReference type="SAM" id="Phobius"/>
    </source>
</evidence>
<gene>
    <name evidence="2" type="ORF">A6F68_01488</name>
</gene>
<keyword evidence="1" id="KW-1133">Transmembrane helix</keyword>
<dbReference type="RefSeq" id="WP_067677984.1">
    <property type="nucleotide sequence ID" value="NZ_CP016591.1"/>
</dbReference>
<keyword evidence="1" id="KW-0472">Membrane</keyword>
<evidence type="ECO:0000313" key="2">
    <source>
        <dbReference type="EMBL" id="ANY20004.1"/>
    </source>
</evidence>
<sequence>MTENGSPPRNVQLFESISIVVLAWDLIIDSGMTLDDLIWVPLYLWLVLSISRKRSSTARLILTGMFVASLIFVAGILTIAPSEAFSQITARHWTLGLIGWFLGGLQLWLAWSRPTTEWLLGREIVR</sequence>
<feature type="transmembrane region" description="Helical" evidence="1">
    <location>
        <begin position="20"/>
        <end position="48"/>
    </location>
</feature>
<keyword evidence="1" id="KW-0812">Transmembrane</keyword>
<feature type="transmembrane region" description="Helical" evidence="1">
    <location>
        <begin position="92"/>
        <end position="111"/>
    </location>
</feature>
<dbReference type="KEGG" id="ado:A6F68_01488"/>
<dbReference type="EMBL" id="CP016591">
    <property type="protein sequence ID" value="ANY20004.1"/>
    <property type="molecule type" value="Genomic_DNA"/>
</dbReference>
<feature type="transmembrane region" description="Helical" evidence="1">
    <location>
        <begin position="60"/>
        <end position="80"/>
    </location>
</feature>
<accession>A0A1B2AD02</accession>
<evidence type="ECO:0000313" key="3">
    <source>
        <dbReference type="Proteomes" id="UP000092932"/>
    </source>
</evidence>